<accession>A0A4R2GI87</accession>
<dbReference type="RefSeq" id="WP_132433583.1">
    <property type="nucleotide sequence ID" value="NZ_SLWK01000005.1"/>
</dbReference>
<proteinExistence type="predicted"/>
<dbReference type="PROSITE" id="PS51841">
    <property type="entry name" value="LTD"/>
    <property type="match status" value="2"/>
</dbReference>
<evidence type="ECO:0000313" key="5">
    <source>
        <dbReference type="Proteomes" id="UP000295221"/>
    </source>
</evidence>
<evidence type="ECO:0000259" key="3">
    <source>
        <dbReference type="PROSITE" id="PS51841"/>
    </source>
</evidence>
<gene>
    <name evidence="4" type="ORF">EV194_10581</name>
</gene>
<evidence type="ECO:0000256" key="1">
    <source>
        <dbReference type="SAM" id="MobiDB-lite"/>
    </source>
</evidence>
<dbReference type="EMBL" id="SLWK01000005">
    <property type="protein sequence ID" value="TCO08279.1"/>
    <property type="molecule type" value="Genomic_DNA"/>
</dbReference>
<feature type="domain" description="LTD" evidence="3">
    <location>
        <begin position="662"/>
        <end position="793"/>
    </location>
</feature>
<protein>
    <submittedName>
        <fullName evidence="4">CHU domain-containing protein</fullName>
    </submittedName>
</protein>
<dbReference type="Proteomes" id="UP000295221">
    <property type="component" value="Unassembled WGS sequence"/>
</dbReference>
<dbReference type="Gene3D" id="2.60.40.4070">
    <property type="match status" value="1"/>
</dbReference>
<dbReference type="OrthoDB" id="9758406at2"/>
<feature type="region of interest" description="Disordered" evidence="1">
    <location>
        <begin position="819"/>
        <end position="850"/>
    </location>
</feature>
<organism evidence="4 5">
    <name type="scientific">Natronoflexus pectinivorans</name>
    <dbReference type="NCBI Taxonomy" id="682526"/>
    <lineage>
        <taxon>Bacteria</taxon>
        <taxon>Pseudomonadati</taxon>
        <taxon>Bacteroidota</taxon>
        <taxon>Bacteroidia</taxon>
        <taxon>Marinilabiliales</taxon>
        <taxon>Marinilabiliaceae</taxon>
        <taxon>Natronoflexus</taxon>
    </lineage>
</organism>
<feature type="compositionally biased region" description="Polar residues" evidence="1">
    <location>
        <begin position="819"/>
        <end position="828"/>
    </location>
</feature>
<evidence type="ECO:0000313" key="4">
    <source>
        <dbReference type="EMBL" id="TCO08279.1"/>
    </source>
</evidence>
<dbReference type="InterPro" id="IPR001322">
    <property type="entry name" value="Lamin_tail_dom"/>
</dbReference>
<reference evidence="4 5" key="1">
    <citation type="submission" date="2019-03" db="EMBL/GenBank/DDBJ databases">
        <title>Genomic Encyclopedia of Type Strains, Phase IV (KMG-IV): sequencing the most valuable type-strain genomes for metagenomic binning, comparative biology and taxonomic classification.</title>
        <authorList>
            <person name="Goeker M."/>
        </authorList>
    </citation>
    <scope>NUCLEOTIDE SEQUENCE [LARGE SCALE GENOMIC DNA]</scope>
    <source>
        <strain evidence="4 5">DSM 24179</strain>
    </source>
</reference>
<feature type="compositionally biased region" description="Polar residues" evidence="1">
    <location>
        <begin position="837"/>
        <end position="850"/>
    </location>
</feature>
<dbReference type="Pfam" id="PF00932">
    <property type="entry name" value="LTD"/>
    <property type="match status" value="2"/>
</dbReference>
<keyword evidence="5" id="KW-1185">Reference proteome</keyword>
<feature type="signal peptide" evidence="2">
    <location>
        <begin position="1"/>
        <end position="19"/>
    </location>
</feature>
<dbReference type="Pfam" id="PF13585">
    <property type="entry name" value="CHU_C"/>
    <property type="match status" value="1"/>
</dbReference>
<keyword evidence="2" id="KW-0732">Signal</keyword>
<comment type="caution">
    <text evidence="4">The sequence shown here is derived from an EMBL/GenBank/DDBJ whole genome shotgun (WGS) entry which is preliminary data.</text>
</comment>
<evidence type="ECO:0000256" key="2">
    <source>
        <dbReference type="SAM" id="SignalP"/>
    </source>
</evidence>
<feature type="domain" description="LTD" evidence="3">
    <location>
        <begin position="393"/>
        <end position="516"/>
    </location>
</feature>
<name>A0A4R2GI87_9BACT</name>
<dbReference type="AlphaFoldDB" id="A0A4R2GI87"/>
<feature type="chain" id="PRO_5020728056" evidence="2">
    <location>
        <begin position="20"/>
        <end position="955"/>
    </location>
</feature>
<sequence length="955" mass="107410">MARLFILFLLPLHVINAQFADDFSDGDFTSNPEWTGLTSRFRIDPQRESLQLNAPAEPGAAWLFTSSAAIEEASWQFNFRFGFNPSSSNYAEVFLASDSNSPENISIAYYLVIGTTADNISLWERRGGRNTRLIEGQHKRIDFNVVEAAIRVTREKGGKFILEVKLEDEWIEEGRTLESQGFSSEWFGVVCRYTATRSTLFWFDDFVVTGEPFRDTIPIVVENFIPVNRYKIEVDFNKPIETLHFAPQNFVAHPGNKIPESITPGSHSNSIELHFPTGIPVDGGPNLHISSISDLNNNIINDTTIFYEYEPASIQSFMMTSPKQAKLCINKPLDADLNAVSFHWSTSGPALQNLELDGNSCLLLTFSEALPDGETLEIFVYNLLSHNGDTIYSGSYTLLYYLTKRNDIVITEIMNNPSPVVHLPDSEYIELYNRGDFPIELNDFRVTVGSRTGRLSSRLIFPGEYLLLVPSTRVQFWEDIPNKMAVTSWPLLPVTGGQIVLTDKYNRVITSVQYSRDMGEAGYKQNGGWALEVKDPDNLSFGFENWDFSVHPDGGTPGEENSVNQKLADNEMSEITGLYLLSDSCIAIEYSKPMEPNHLISTDNLMITPPMAVGLDSIYQEPLFLRETHICFLGKIPALQEFEVGFLNAPVDLSGNQLQQTAGIRFGLPVAANPNDIVINELLYDPPTGGQDFVELYNRSERIIDISSLYSARDNAEGIPDRLIRLDNKRRPFFPGEYLVFTADREWLVNYYQVKNPLNIREVSNLPNYVNDGGVVYLTNVQGEPIDRFDYHPRFHFALLTSTKGVSLERINTEIPANDASNWHSASANDGYATPGRKNSQAVTQTENTPKSRIHLEPEIFIPNQNGMDDYLLIHYAFDEPGYTCSITIYNRAGHPVRHLVNNQLAGTNGFYKWDGTNDNGRLCNTGIYIVAIRYFNLQGKVTAEKKTVVLGAGR</sequence>